<comment type="function">
    <text evidence="1">The globular domain of the protein is located near the polypeptide exit tunnel on the outside of the subunit, while an extended beta-hairpin is found that lines the wall of the exit tunnel in the center of the 70S ribosome.</text>
</comment>
<dbReference type="InterPro" id="IPR036394">
    <property type="entry name" value="Ribosomal_uL22_sf"/>
</dbReference>
<name>A0ABU6QRQ6_9FABA</name>
<comment type="function">
    <text evidence="2">This protein binds specifically to 23S rRNA.</text>
</comment>
<evidence type="ECO:0000256" key="5">
    <source>
        <dbReference type="ARBA" id="ARBA00022640"/>
    </source>
</evidence>
<keyword evidence="9 12" id="KW-0687">Ribonucleoprotein</keyword>
<reference evidence="13 14" key="1">
    <citation type="journal article" date="2023" name="Plants (Basel)">
        <title>Bridging the Gap: Combining Genomics and Transcriptomics Approaches to Understand Stylosanthes scabra, an Orphan Legume from the Brazilian Caatinga.</title>
        <authorList>
            <person name="Ferreira-Neto J.R.C."/>
            <person name="da Silva M.D."/>
            <person name="Binneck E."/>
            <person name="de Melo N.F."/>
            <person name="da Silva R.H."/>
            <person name="de Melo A.L.T.M."/>
            <person name="Pandolfi V."/>
            <person name="Bustamante F.O."/>
            <person name="Brasileiro-Vidal A.C."/>
            <person name="Benko-Iseppon A.M."/>
        </authorList>
    </citation>
    <scope>NUCLEOTIDE SEQUENCE [LARGE SCALE GENOMIC DNA]</scope>
    <source>
        <tissue evidence="13">Leaves</tissue>
    </source>
</reference>
<organism evidence="13 14">
    <name type="scientific">Stylosanthes scabra</name>
    <dbReference type="NCBI Taxonomy" id="79078"/>
    <lineage>
        <taxon>Eukaryota</taxon>
        <taxon>Viridiplantae</taxon>
        <taxon>Streptophyta</taxon>
        <taxon>Embryophyta</taxon>
        <taxon>Tracheophyta</taxon>
        <taxon>Spermatophyta</taxon>
        <taxon>Magnoliopsida</taxon>
        <taxon>eudicotyledons</taxon>
        <taxon>Gunneridae</taxon>
        <taxon>Pentapetalae</taxon>
        <taxon>rosids</taxon>
        <taxon>fabids</taxon>
        <taxon>Fabales</taxon>
        <taxon>Fabaceae</taxon>
        <taxon>Papilionoideae</taxon>
        <taxon>50 kb inversion clade</taxon>
        <taxon>dalbergioids sensu lato</taxon>
        <taxon>Dalbergieae</taxon>
        <taxon>Pterocarpus clade</taxon>
        <taxon>Stylosanthes</taxon>
    </lineage>
</organism>
<dbReference type="InterPro" id="IPR001063">
    <property type="entry name" value="Ribosomal_uL22"/>
</dbReference>
<dbReference type="Pfam" id="PF00237">
    <property type="entry name" value="Ribosomal_L22"/>
    <property type="match status" value="1"/>
</dbReference>
<keyword evidence="5" id="KW-0934">Plastid</keyword>
<dbReference type="HAMAP" id="MF_01331_B">
    <property type="entry name" value="Ribosomal_uL22_B"/>
    <property type="match status" value="1"/>
</dbReference>
<evidence type="ECO:0000313" key="14">
    <source>
        <dbReference type="Proteomes" id="UP001341840"/>
    </source>
</evidence>
<evidence type="ECO:0000256" key="9">
    <source>
        <dbReference type="ARBA" id="ARBA00023274"/>
    </source>
</evidence>
<evidence type="ECO:0000256" key="4">
    <source>
        <dbReference type="ARBA" id="ARBA00009451"/>
    </source>
</evidence>
<evidence type="ECO:0000256" key="12">
    <source>
        <dbReference type="RuleBase" id="RU004005"/>
    </source>
</evidence>
<proteinExistence type="inferred from homology"/>
<dbReference type="Gene3D" id="3.90.470.10">
    <property type="entry name" value="Ribosomal protein L22/L17"/>
    <property type="match status" value="1"/>
</dbReference>
<evidence type="ECO:0000256" key="2">
    <source>
        <dbReference type="ARBA" id="ARBA00003611"/>
    </source>
</evidence>
<keyword evidence="6" id="KW-0699">rRNA-binding</keyword>
<evidence type="ECO:0000256" key="7">
    <source>
        <dbReference type="ARBA" id="ARBA00022884"/>
    </source>
</evidence>
<evidence type="ECO:0000256" key="11">
    <source>
        <dbReference type="ARBA" id="ARBA00035416"/>
    </source>
</evidence>
<comment type="similarity">
    <text evidence="4 12">Belongs to the universal ribosomal protein uL22 family.</text>
</comment>
<evidence type="ECO:0000256" key="6">
    <source>
        <dbReference type="ARBA" id="ARBA00022730"/>
    </source>
</evidence>
<comment type="subcellular location">
    <subcellularLocation>
        <location evidence="3">Plastid</location>
    </subcellularLocation>
</comment>
<dbReference type="SUPFAM" id="SSF54843">
    <property type="entry name" value="Ribosomal protein L22"/>
    <property type="match status" value="1"/>
</dbReference>
<comment type="caution">
    <text evidence="13">The sequence shown here is derived from an EMBL/GenBank/DDBJ whole genome shotgun (WGS) entry which is preliminary data.</text>
</comment>
<dbReference type="Proteomes" id="UP001341840">
    <property type="component" value="Unassembled WGS sequence"/>
</dbReference>
<dbReference type="InterPro" id="IPR047867">
    <property type="entry name" value="Ribosomal_uL22_bac/org-type"/>
</dbReference>
<accession>A0ABU6QRQ6</accession>
<dbReference type="GO" id="GO:0005840">
    <property type="term" value="C:ribosome"/>
    <property type="evidence" value="ECO:0007669"/>
    <property type="project" value="UniProtKB-KW"/>
</dbReference>
<dbReference type="PANTHER" id="PTHR13501">
    <property type="entry name" value="CHLOROPLAST 50S RIBOSOMAL PROTEIN L22-RELATED"/>
    <property type="match status" value="1"/>
</dbReference>
<evidence type="ECO:0000256" key="8">
    <source>
        <dbReference type="ARBA" id="ARBA00022980"/>
    </source>
</evidence>
<protein>
    <recommendedName>
        <fullName evidence="10">Large ribosomal subunit protein uL22c</fullName>
    </recommendedName>
    <alternativeName>
        <fullName evidence="11">50S ribosomal protein L22, chloroplastic</fullName>
    </alternativeName>
</protein>
<gene>
    <name evidence="13" type="primary">rpl22_3</name>
    <name evidence="13" type="ORF">PIB30_078589</name>
</gene>
<evidence type="ECO:0000256" key="3">
    <source>
        <dbReference type="ARBA" id="ARBA00004474"/>
    </source>
</evidence>
<dbReference type="EMBL" id="JASCZI010001090">
    <property type="protein sequence ID" value="MED6114253.1"/>
    <property type="molecule type" value="Genomic_DNA"/>
</dbReference>
<evidence type="ECO:0000256" key="1">
    <source>
        <dbReference type="ARBA" id="ARBA00003478"/>
    </source>
</evidence>
<evidence type="ECO:0000256" key="10">
    <source>
        <dbReference type="ARBA" id="ARBA00035285"/>
    </source>
</evidence>
<dbReference type="CDD" id="cd00336">
    <property type="entry name" value="Ribosomal_L22"/>
    <property type="match status" value="1"/>
</dbReference>
<keyword evidence="14" id="KW-1185">Reference proteome</keyword>
<dbReference type="InterPro" id="IPR005727">
    <property type="entry name" value="Ribosomal_uL22_bac/chlpt-type"/>
</dbReference>
<dbReference type="NCBIfam" id="TIGR01044">
    <property type="entry name" value="rplV_bact"/>
    <property type="match status" value="1"/>
</dbReference>
<sequence>MALSFSQSVVKANHPLPLPLLRRHPPCSTSFRLQPHLKFPSLTLGTRCSSASAFKDKTLISLQPRTQNDLTPTQNDNTFACHATTSKFGGQENDKSYVEAYAIGRNIRMSADKARRVIDQIRGRSYEETLTILELMPYRACEAIIKIVFSAGANASNNLGLSKGSLVICKAEVNEGRTMKRVRPVSRGRAYPIRKRTCHIAITVKGLPSKSVVEPTPA</sequence>
<keyword evidence="8 12" id="KW-0689">Ribosomal protein</keyword>
<dbReference type="PANTHER" id="PTHR13501:SF10">
    <property type="entry name" value="LARGE RIBOSOMAL SUBUNIT PROTEIN UL22M"/>
    <property type="match status" value="1"/>
</dbReference>
<evidence type="ECO:0000313" key="13">
    <source>
        <dbReference type="EMBL" id="MED6114253.1"/>
    </source>
</evidence>
<keyword evidence="7" id="KW-0694">RNA-binding</keyword>